<proteinExistence type="predicted"/>
<accession>A0A2I0IYC5</accession>
<protein>
    <submittedName>
        <fullName evidence="1">Uncharacterized protein</fullName>
    </submittedName>
</protein>
<evidence type="ECO:0000313" key="2">
    <source>
        <dbReference type="Proteomes" id="UP000233551"/>
    </source>
</evidence>
<sequence length="153" mass="16504">MGGRLHSPADRCNMVSIIGAVVRIFVVDEEKIKLFGGPGRQGRRCKSRGEVGAAFNVQLTGGQRTLKVESSEGAAVVTEEGRSMGAWATGSALARKIDEGLGGKGWGGGLGWVLGISVQRVKMGNSNFDQFWSKSRSKVILKSLSKFKRHLKW</sequence>
<evidence type="ECO:0000313" key="1">
    <source>
        <dbReference type="EMBL" id="PKI48994.1"/>
    </source>
</evidence>
<gene>
    <name evidence="1" type="ORF">CRG98_030581</name>
</gene>
<name>A0A2I0IYC5_PUNGR</name>
<dbReference type="AlphaFoldDB" id="A0A2I0IYC5"/>
<dbReference type="EMBL" id="PGOL01002298">
    <property type="protein sequence ID" value="PKI48994.1"/>
    <property type="molecule type" value="Genomic_DNA"/>
</dbReference>
<dbReference type="Proteomes" id="UP000233551">
    <property type="component" value="Unassembled WGS sequence"/>
</dbReference>
<comment type="caution">
    <text evidence="1">The sequence shown here is derived from an EMBL/GenBank/DDBJ whole genome shotgun (WGS) entry which is preliminary data.</text>
</comment>
<keyword evidence="2" id="KW-1185">Reference proteome</keyword>
<reference evidence="1 2" key="1">
    <citation type="submission" date="2017-11" db="EMBL/GenBank/DDBJ databases">
        <title>De-novo sequencing of pomegranate (Punica granatum L.) genome.</title>
        <authorList>
            <person name="Akparov Z."/>
            <person name="Amiraslanov A."/>
            <person name="Hajiyeva S."/>
            <person name="Abbasov M."/>
            <person name="Kaur K."/>
            <person name="Hamwieh A."/>
            <person name="Solovyev V."/>
            <person name="Salamov A."/>
            <person name="Braich B."/>
            <person name="Kosarev P."/>
            <person name="Mahmoud A."/>
            <person name="Hajiyev E."/>
            <person name="Babayeva S."/>
            <person name="Izzatullayeva V."/>
            <person name="Mammadov A."/>
            <person name="Mammadov A."/>
            <person name="Sharifova S."/>
            <person name="Ojaghi J."/>
            <person name="Eynullazada K."/>
            <person name="Bayramov B."/>
            <person name="Abdulazimova A."/>
            <person name="Shahmuradov I."/>
        </authorList>
    </citation>
    <scope>NUCLEOTIDE SEQUENCE [LARGE SCALE GENOMIC DNA]</scope>
    <source>
        <strain evidence="2">cv. AG2017</strain>
        <tissue evidence="1">Leaf</tissue>
    </source>
</reference>
<organism evidence="1 2">
    <name type="scientific">Punica granatum</name>
    <name type="common">Pomegranate</name>
    <dbReference type="NCBI Taxonomy" id="22663"/>
    <lineage>
        <taxon>Eukaryota</taxon>
        <taxon>Viridiplantae</taxon>
        <taxon>Streptophyta</taxon>
        <taxon>Embryophyta</taxon>
        <taxon>Tracheophyta</taxon>
        <taxon>Spermatophyta</taxon>
        <taxon>Magnoliopsida</taxon>
        <taxon>eudicotyledons</taxon>
        <taxon>Gunneridae</taxon>
        <taxon>Pentapetalae</taxon>
        <taxon>rosids</taxon>
        <taxon>malvids</taxon>
        <taxon>Myrtales</taxon>
        <taxon>Lythraceae</taxon>
        <taxon>Punica</taxon>
    </lineage>
</organism>